<sequence length="737" mass="84862">MQRNKVIAYASRQLKVHEKNYTTHDLELGAVVFALKIWRHYLYGTKCTIYTDHKSLQHIFDQKMLNMRQRRWVELLNDYECEIKYHPGKANVVANALSRKERVKPIRTRALGMLVQSSIKTQVREAQEKALKTENLSCEALHNLEKEFESRSDGVRYFKNKVWIPKVDDLRTIILEEAHKSKYSVHPGADKMYKGLKECYWWPGMKKDIAEFVSKCLTCAKVKAEHQKPSGLLQQPEIPQWKWDQVSMDFITKLPRTGKGNDAISVIVDRLTKSAHFLPIREDFKIERLAQLYIDEIVSRHGVPLSIISDRDSRFTSRFWQAFQKALGTRLDLSTAYHPQTDGQTERTIQTLEDMLRACAIDFGGSWDKHLPLVEFSYNNSYHTSIQCAPYEALYGRKCRSPLSWIEIGDSQLFGPDIIQETTDKISIIKERLKATRDHQKSYADNRRKPLEFQKGDKVLLKVSPWKGLIRFGKRDKAMLVSPDEVKVDGRLCFREEPIEILEREIKRLRRSKIPIIKFKVKLHSLLASRNLEGNPMMPYQPVTPRVSALAGCDRFGIRAIVIMSRSPSHRDQSLDDYDPSEHEYTDSERSPERSVTPTLEPTSPVSRRDEAGPSRLRSRRVSPPPCADIPMSQPTGMTTLENYWVSGMAREVERVRLEVDHHGHSLDALMMIMNSSDQILNGLISMVSADDQAMSAIMRELVETRAMVAWLHSCLSVVIGLLVVVIAWLMVSFFGH</sequence>
<evidence type="ECO:0000313" key="2">
    <source>
        <dbReference type="Proteomes" id="UP001055879"/>
    </source>
</evidence>
<organism evidence="1 2">
    <name type="scientific">Arctium lappa</name>
    <name type="common">Greater burdock</name>
    <name type="synonym">Lappa major</name>
    <dbReference type="NCBI Taxonomy" id="4217"/>
    <lineage>
        <taxon>Eukaryota</taxon>
        <taxon>Viridiplantae</taxon>
        <taxon>Streptophyta</taxon>
        <taxon>Embryophyta</taxon>
        <taxon>Tracheophyta</taxon>
        <taxon>Spermatophyta</taxon>
        <taxon>Magnoliopsida</taxon>
        <taxon>eudicotyledons</taxon>
        <taxon>Gunneridae</taxon>
        <taxon>Pentapetalae</taxon>
        <taxon>asterids</taxon>
        <taxon>campanulids</taxon>
        <taxon>Asterales</taxon>
        <taxon>Asteraceae</taxon>
        <taxon>Carduoideae</taxon>
        <taxon>Cardueae</taxon>
        <taxon>Arctiinae</taxon>
        <taxon>Arctium</taxon>
    </lineage>
</organism>
<name>A0ACB8XIH8_ARCLA</name>
<evidence type="ECO:0000313" key="1">
    <source>
        <dbReference type="EMBL" id="KAI3667052.1"/>
    </source>
</evidence>
<reference evidence="2" key="1">
    <citation type="journal article" date="2022" name="Mol. Ecol. Resour.">
        <title>The genomes of chicory, endive, great burdock and yacon provide insights into Asteraceae palaeo-polyploidization history and plant inulin production.</title>
        <authorList>
            <person name="Fan W."/>
            <person name="Wang S."/>
            <person name="Wang H."/>
            <person name="Wang A."/>
            <person name="Jiang F."/>
            <person name="Liu H."/>
            <person name="Zhao H."/>
            <person name="Xu D."/>
            <person name="Zhang Y."/>
        </authorList>
    </citation>
    <scope>NUCLEOTIDE SEQUENCE [LARGE SCALE GENOMIC DNA]</scope>
    <source>
        <strain evidence="2">cv. Niubang</strain>
    </source>
</reference>
<reference evidence="1 2" key="2">
    <citation type="journal article" date="2022" name="Mol. Ecol. Resour.">
        <title>The genomes of chicory, endive, great burdock and yacon provide insights into Asteraceae paleo-polyploidization history and plant inulin production.</title>
        <authorList>
            <person name="Fan W."/>
            <person name="Wang S."/>
            <person name="Wang H."/>
            <person name="Wang A."/>
            <person name="Jiang F."/>
            <person name="Liu H."/>
            <person name="Zhao H."/>
            <person name="Xu D."/>
            <person name="Zhang Y."/>
        </authorList>
    </citation>
    <scope>NUCLEOTIDE SEQUENCE [LARGE SCALE GENOMIC DNA]</scope>
    <source>
        <strain evidence="2">cv. Niubang</strain>
    </source>
</reference>
<dbReference type="Proteomes" id="UP001055879">
    <property type="component" value="Linkage Group LG17"/>
</dbReference>
<protein>
    <submittedName>
        <fullName evidence="1">Uncharacterized protein</fullName>
    </submittedName>
</protein>
<proteinExistence type="predicted"/>
<keyword evidence="2" id="KW-1185">Reference proteome</keyword>
<comment type="caution">
    <text evidence="1">The sequence shown here is derived from an EMBL/GenBank/DDBJ whole genome shotgun (WGS) entry which is preliminary data.</text>
</comment>
<dbReference type="EMBL" id="CM042063">
    <property type="protein sequence ID" value="KAI3667052.1"/>
    <property type="molecule type" value="Genomic_DNA"/>
</dbReference>
<gene>
    <name evidence="1" type="ORF">L6452_42094</name>
</gene>
<accession>A0ACB8XIH8</accession>